<accession>A0ACA9PJM2</accession>
<feature type="non-terminal residue" evidence="1">
    <location>
        <position position="1"/>
    </location>
</feature>
<evidence type="ECO:0000313" key="1">
    <source>
        <dbReference type="EMBL" id="CAG8704024.1"/>
    </source>
</evidence>
<proteinExistence type="predicted"/>
<dbReference type="EMBL" id="CAJVPM010040683">
    <property type="protein sequence ID" value="CAG8704024.1"/>
    <property type="molecule type" value="Genomic_DNA"/>
</dbReference>
<comment type="caution">
    <text evidence="1">The sequence shown here is derived from an EMBL/GenBank/DDBJ whole genome shotgun (WGS) entry which is preliminary data.</text>
</comment>
<protein>
    <submittedName>
        <fullName evidence="1">5732_t:CDS:1</fullName>
    </submittedName>
</protein>
<gene>
    <name evidence="1" type="ORF">SCALOS_LOCUS10603</name>
</gene>
<evidence type="ECO:0000313" key="2">
    <source>
        <dbReference type="Proteomes" id="UP000789860"/>
    </source>
</evidence>
<dbReference type="Proteomes" id="UP000789860">
    <property type="component" value="Unassembled WGS sequence"/>
</dbReference>
<reference evidence="1" key="1">
    <citation type="submission" date="2021-06" db="EMBL/GenBank/DDBJ databases">
        <authorList>
            <person name="Kallberg Y."/>
            <person name="Tangrot J."/>
            <person name="Rosling A."/>
        </authorList>
    </citation>
    <scope>NUCLEOTIDE SEQUENCE</scope>
    <source>
        <strain evidence="1">AU212A</strain>
    </source>
</reference>
<organism evidence="1 2">
    <name type="scientific">Scutellospora calospora</name>
    <dbReference type="NCBI Taxonomy" id="85575"/>
    <lineage>
        <taxon>Eukaryota</taxon>
        <taxon>Fungi</taxon>
        <taxon>Fungi incertae sedis</taxon>
        <taxon>Mucoromycota</taxon>
        <taxon>Glomeromycotina</taxon>
        <taxon>Glomeromycetes</taxon>
        <taxon>Diversisporales</taxon>
        <taxon>Gigasporaceae</taxon>
        <taxon>Scutellospora</taxon>
    </lineage>
</organism>
<name>A0ACA9PJM2_9GLOM</name>
<keyword evidence="2" id="KW-1185">Reference proteome</keyword>
<sequence length="124" mass="14663">ERYVQDVQVDQYLPKLYTWNILKGRYEQILNKRGGLTKNYPGGIYLQQFQGRSATPSYLPVHKPKAKNVQPNLRGFAKNHKQQQQRVVKISVPKNKRGRIKKPRIAKSSRRRSRVVRSPRRKNR</sequence>